<keyword evidence="3" id="KW-1185">Reference proteome</keyword>
<feature type="compositionally biased region" description="Basic and acidic residues" evidence="1">
    <location>
        <begin position="51"/>
        <end position="63"/>
    </location>
</feature>
<reference evidence="2" key="1">
    <citation type="submission" date="2020-03" db="EMBL/GenBank/DDBJ databases">
        <title>A high-quality chromosome-level genome assembly of a woody plant with both climbing and erect habits, Rhamnella rubrinervis.</title>
        <authorList>
            <person name="Lu Z."/>
            <person name="Yang Y."/>
            <person name="Zhu X."/>
            <person name="Sun Y."/>
        </authorList>
    </citation>
    <scope>NUCLEOTIDE SEQUENCE</scope>
    <source>
        <strain evidence="2">BYM</strain>
        <tissue evidence="2">Leaf</tissue>
    </source>
</reference>
<evidence type="ECO:0000313" key="3">
    <source>
        <dbReference type="Proteomes" id="UP000796880"/>
    </source>
</evidence>
<dbReference type="AlphaFoldDB" id="A0A8K0HNF1"/>
<dbReference type="OrthoDB" id="998572at2759"/>
<feature type="compositionally biased region" description="Low complexity" evidence="1">
    <location>
        <begin position="76"/>
        <end position="105"/>
    </location>
</feature>
<accession>A0A8K0HNF1</accession>
<comment type="caution">
    <text evidence="2">The sequence shown here is derived from an EMBL/GenBank/DDBJ whole genome shotgun (WGS) entry which is preliminary data.</text>
</comment>
<proteinExistence type="predicted"/>
<feature type="region of interest" description="Disordered" evidence="1">
    <location>
        <begin position="46"/>
        <end position="105"/>
    </location>
</feature>
<evidence type="ECO:0000313" key="2">
    <source>
        <dbReference type="EMBL" id="KAF3455665.1"/>
    </source>
</evidence>
<organism evidence="2 3">
    <name type="scientific">Rhamnella rubrinervis</name>
    <dbReference type="NCBI Taxonomy" id="2594499"/>
    <lineage>
        <taxon>Eukaryota</taxon>
        <taxon>Viridiplantae</taxon>
        <taxon>Streptophyta</taxon>
        <taxon>Embryophyta</taxon>
        <taxon>Tracheophyta</taxon>
        <taxon>Spermatophyta</taxon>
        <taxon>Magnoliopsida</taxon>
        <taxon>eudicotyledons</taxon>
        <taxon>Gunneridae</taxon>
        <taxon>Pentapetalae</taxon>
        <taxon>rosids</taxon>
        <taxon>fabids</taxon>
        <taxon>Rosales</taxon>
        <taxon>Rhamnaceae</taxon>
        <taxon>rhamnoid group</taxon>
        <taxon>Rhamneae</taxon>
        <taxon>Rhamnella</taxon>
    </lineage>
</organism>
<name>A0A8K0HNF1_9ROSA</name>
<gene>
    <name evidence="2" type="ORF">FNV43_RR00305</name>
</gene>
<protein>
    <submittedName>
        <fullName evidence="2">Uncharacterized protein</fullName>
    </submittedName>
</protein>
<dbReference type="EMBL" id="VOIH02000001">
    <property type="protein sequence ID" value="KAF3455665.1"/>
    <property type="molecule type" value="Genomic_DNA"/>
</dbReference>
<dbReference type="Proteomes" id="UP000796880">
    <property type="component" value="Unassembled WGS sequence"/>
</dbReference>
<evidence type="ECO:0000256" key="1">
    <source>
        <dbReference type="SAM" id="MobiDB-lite"/>
    </source>
</evidence>
<sequence length="115" mass="13230">MTSTQVKNQVRNNVEQGFNSLHKLADAATFPLARLDGASHGTARRTFSWLLDKHPEEKSHGDNRNNGSQQPQNCLGQPQNYPPQQHNYYPGQPQPQYYPTQPQYTIRRHVRLSFT</sequence>
<feature type="compositionally biased region" description="Polar residues" evidence="1">
    <location>
        <begin position="64"/>
        <end position="75"/>
    </location>
</feature>